<evidence type="ECO:0000313" key="2">
    <source>
        <dbReference type="Proteomes" id="UP000287651"/>
    </source>
</evidence>
<comment type="caution">
    <text evidence="1">The sequence shown here is derived from an EMBL/GenBank/DDBJ whole genome shotgun (WGS) entry which is preliminary data.</text>
</comment>
<reference evidence="1 2" key="1">
    <citation type="journal article" date="2014" name="Agronomy (Basel)">
        <title>A Draft Genome Sequence for Ensete ventricosum, the Drought-Tolerant Tree Against Hunger.</title>
        <authorList>
            <person name="Harrison J."/>
            <person name="Moore K.A."/>
            <person name="Paszkiewicz K."/>
            <person name="Jones T."/>
            <person name="Grant M."/>
            <person name="Ambacheew D."/>
            <person name="Muzemil S."/>
            <person name="Studholme D.J."/>
        </authorList>
    </citation>
    <scope>NUCLEOTIDE SEQUENCE [LARGE SCALE GENOMIC DNA]</scope>
</reference>
<proteinExistence type="predicted"/>
<dbReference type="EMBL" id="AMZH03015946">
    <property type="protein sequence ID" value="RRT45269.1"/>
    <property type="molecule type" value="Genomic_DNA"/>
</dbReference>
<name>A0A426Y0J0_ENSVE</name>
<sequence>MARPAAAKAPYMGAAGCYQGQLASATARTGSSPKGGRFDRPFEGWLLASKGNRRLRRGDVGGIVSVREEG</sequence>
<accession>A0A426Y0J0</accession>
<dbReference type="AlphaFoldDB" id="A0A426Y0J0"/>
<organism evidence="1 2">
    <name type="scientific">Ensete ventricosum</name>
    <name type="common">Abyssinian banana</name>
    <name type="synonym">Musa ensete</name>
    <dbReference type="NCBI Taxonomy" id="4639"/>
    <lineage>
        <taxon>Eukaryota</taxon>
        <taxon>Viridiplantae</taxon>
        <taxon>Streptophyta</taxon>
        <taxon>Embryophyta</taxon>
        <taxon>Tracheophyta</taxon>
        <taxon>Spermatophyta</taxon>
        <taxon>Magnoliopsida</taxon>
        <taxon>Liliopsida</taxon>
        <taxon>Zingiberales</taxon>
        <taxon>Musaceae</taxon>
        <taxon>Ensete</taxon>
    </lineage>
</organism>
<protein>
    <submittedName>
        <fullName evidence="1">Uncharacterized protein</fullName>
    </submittedName>
</protein>
<evidence type="ECO:0000313" key="1">
    <source>
        <dbReference type="EMBL" id="RRT45269.1"/>
    </source>
</evidence>
<dbReference type="Proteomes" id="UP000287651">
    <property type="component" value="Unassembled WGS sequence"/>
</dbReference>
<gene>
    <name evidence="1" type="ORF">B296_00049172</name>
</gene>